<proteinExistence type="predicted"/>
<reference evidence="1" key="1">
    <citation type="journal article" date="2008" name="ISME J.">
        <title>Genomic patterns of recombination, clonal divergence and environment in marine microbial populations.</title>
        <authorList>
            <person name="Konstantinidis K.T."/>
            <person name="Delong E.F."/>
        </authorList>
    </citation>
    <scope>NUCLEOTIDE SEQUENCE</scope>
</reference>
<dbReference type="EMBL" id="EU016594">
    <property type="protein sequence ID" value="ABZ07171.1"/>
    <property type="molecule type" value="Genomic_DNA"/>
</dbReference>
<dbReference type="AlphaFoldDB" id="B3T3L2"/>
<protein>
    <submittedName>
        <fullName evidence="1">Uncharacterized protein</fullName>
    </submittedName>
</protein>
<name>B3T3L2_9ZZZZ</name>
<organism evidence="1">
    <name type="scientific">uncultured marine microorganism HF4000_ANIW133B20</name>
    <dbReference type="NCBI Taxonomy" id="455528"/>
    <lineage>
        <taxon>unclassified sequences</taxon>
        <taxon>environmental samples</taxon>
    </lineage>
</organism>
<evidence type="ECO:0000313" key="1">
    <source>
        <dbReference type="EMBL" id="ABZ07171.1"/>
    </source>
</evidence>
<sequence length="80" mass="9208">MPRCFYLQKCRLLLGRYLVYLAELLYKGFHIGREQVRPIEQGFIVFAPLSCIVGQFFQLLEQAVIAGGDMFKCHEKSHAA</sequence>
<accession>B3T3L2</accession>
<gene>
    <name evidence="1" type="ORF">ALOHA_HF4000ANIW133B20ctg3g4</name>
</gene>